<reference evidence="9" key="1">
    <citation type="submission" date="2015-11" db="EMBL/GenBank/DDBJ databases">
        <authorList>
            <person name="Varghese N."/>
        </authorList>
    </citation>
    <scope>NUCLEOTIDE SEQUENCE [LARGE SCALE GENOMIC DNA]</scope>
    <source>
        <strain evidence="9">DSM 45899</strain>
    </source>
</reference>
<dbReference type="PANTHER" id="PTHR46696">
    <property type="entry name" value="P450, PUTATIVE (EUROFUNG)-RELATED"/>
    <property type="match status" value="1"/>
</dbReference>
<keyword evidence="6 7" id="KW-0503">Monooxygenase</keyword>
<dbReference type="PROSITE" id="PS00086">
    <property type="entry name" value="CYTOCHROME_P450"/>
    <property type="match status" value="1"/>
</dbReference>
<proteinExistence type="inferred from homology"/>
<dbReference type="GO" id="GO:0005506">
    <property type="term" value="F:iron ion binding"/>
    <property type="evidence" value="ECO:0007669"/>
    <property type="project" value="InterPro"/>
</dbReference>
<protein>
    <submittedName>
        <fullName evidence="8">Cytochrome P450</fullName>
    </submittedName>
</protein>
<dbReference type="InterPro" id="IPR036396">
    <property type="entry name" value="Cyt_P450_sf"/>
</dbReference>
<evidence type="ECO:0000256" key="3">
    <source>
        <dbReference type="ARBA" id="ARBA00022723"/>
    </source>
</evidence>
<dbReference type="PRINTS" id="PR00385">
    <property type="entry name" value="P450"/>
</dbReference>
<dbReference type="FunFam" id="1.10.630.10:FF:000018">
    <property type="entry name" value="Cytochrome P450 monooxygenase"/>
    <property type="match status" value="1"/>
</dbReference>
<dbReference type="InterPro" id="IPR001128">
    <property type="entry name" value="Cyt_P450"/>
</dbReference>
<dbReference type="AlphaFoldDB" id="A0A0S4QGB9"/>
<dbReference type="Proteomes" id="UP000198802">
    <property type="component" value="Unassembled WGS sequence"/>
</dbReference>
<evidence type="ECO:0000256" key="4">
    <source>
        <dbReference type="ARBA" id="ARBA00023002"/>
    </source>
</evidence>
<dbReference type="PRINTS" id="PR00359">
    <property type="entry name" value="BP450"/>
</dbReference>
<comment type="similarity">
    <text evidence="1 7">Belongs to the cytochrome P450 family.</text>
</comment>
<dbReference type="EMBL" id="FAOZ01000003">
    <property type="protein sequence ID" value="CUU54576.1"/>
    <property type="molecule type" value="Genomic_DNA"/>
</dbReference>
<keyword evidence="3 7" id="KW-0479">Metal-binding</keyword>
<keyword evidence="4 7" id="KW-0560">Oxidoreductase</keyword>
<organism evidence="8 9">
    <name type="scientific">Parafrankia irregularis</name>
    <dbReference type="NCBI Taxonomy" id="795642"/>
    <lineage>
        <taxon>Bacteria</taxon>
        <taxon>Bacillati</taxon>
        <taxon>Actinomycetota</taxon>
        <taxon>Actinomycetes</taxon>
        <taxon>Frankiales</taxon>
        <taxon>Frankiaceae</taxon>
        <taxon>Parafrankia</taxon>
    </lineage>
</organism>
<evidence type="ECO:0000256" key="5">
    <source>
        <dbReference type="ARBA" id="ARBA00023004"/>
    </source>
</evidence>
<evidence type="ECO:0000256" key="7">
    <source>
        <dbReference type="RuleBase" id="RU000461"/>
    </source>
</evidence>
<dbReference type="RefSeq" id="WP_091272227.1">
    <property type="nucleotide sequence ID" value="NZ_FAOZ01000003.1"/>
</dbReference>
<dbReference type="PANTHER" id="PTHR46696:SF1">
    <property type="entry name" value="CYTOCHROME P450 YJIB-RELATED"/>
    <property type="match status" value="1"/>
</dbReference>
<accession>A0A0S4QGB9</accession>
<gene>
    <name evidence="8" type="ORF">Ga0074812_10366</name>
</gene>
<dbReference type="InterPro" id="IPR017972">
    <property type="entry name" value="Cyt_P450_CS"/>
</dbReference>
<evidence type="ECO:0000313" key="9">
    <source>
        <dbReference type="Proteomes" id="UP000198802"/>
    </source>
</evidence>
<evidence type="ECO:0000256" key="1">
    <source>
        <dbReference type="ARBA" id="ARBA00010617"/>
    </source>
</evidence>
<dbReference type="GO" id="GO:0016705">
    <property type="term" value="F:oxidoreductase activity, acting on paired donors, with incorporation or reduction of molecular oxygen"/>
    <property type="evidence" value="ECO:0007669"/>
    <property type="project" value="InterPro"/>
</dbReference>
<evidence type="ECO:0000256" key="6">
    <source>
        <dbReference type="ARBA" id="ARBA00023033"/>
    </source>
</evidence>
<dbReference type="GO" id="GO:0020037">
    <property type="term" value="F:heme binding"/>
    <property type="evidence" value="ECO:0007669"/>
    <property type="project" value="InterPro"/>
</dbReference>
<dbReference type="CDD" id="cd20625">
    <property type="entry name" value="CYP164-like"/>
    <property type="match status" value="1"/>
</dbReference>
<evidence type="ECO:0000313" key="8">
    <source>
        <dbReference type="EMBL" id="CUU54576.1"/>
    </source>
</evidence>
<dbReference type="Gene3D" id="1.10.630.10">
    <property type="entry name" value="Cytochrome P450"/>
    <property type="match status" value="1"/>
</dbReference>
<dbReference type="Pfam" id="PF00067">
    <property type="entry name" value="p450"/>
    <property type="match status" value="1"/>
</dbReference>
<name>A0A0S4QGB9_9ACTN</name>
<dbReference type="InterPro" id="IPR002397">
    <property type="entry name" value="Cyt_P450_B"/>
</dbReference>
<dbReference type="SUPFAM" id="SSF48264">
    <property type="entry name" value="Cytochrome P450"/>
    <property type="match status" value="1"/>
</dbReference>
<keyword evidence="2 7" id="KW-0349">Heme</keyword>
<sequence length="418" mass="45468">MVAGDVSTEPTQAESDQVEFTAFHPAHKADPYRNYGQVRQTRPLCPFMLGDIPVTVVTRYADCEAVLQSDDWVHGYDAGISPFREGNASAPRSFLRMDPPDHTRLRGLVNKAFTPRIVNAMEPRIRAHADRLVADARATGTLEVISEYAAPMASGTLGQLLGVPDDVGASLRGWALAIARGTDPDNLLSEDELAARKKATLDFHRYFEELIAQRRAHPTDDLVSKLAAARDRDDALSETELLGVSSLMVVAGMETSINYIGSAVLTLLRHPDQLALLRERPELLASAVEEVLRFDPPTQFTMRTAARETEVGGRTFQRGDGVLLVSAAAGRDPDAYAEPDRFDITRFHGPTPARRHLGFSVGIHFCLGAPLARIEAASAIGALLAGSTHLELAIDEGELVYLPSLIHRALATLPVRIS</sequence>
<dbReference type="GO" id="GO:0004497">
    <property type="term" value="F:monooxygenase activity"/>
    <property type="evidence" value="ECO:0007669"/>
    <property type="project" value="UniProtKB-KW"/>
</dbReference>
<keyword evidence="5 7" id="KW-0408">Iron</keyword>
<keyword evidence="9" id="KW-1185">Reference proteome</keyword>
<evidence type="ECO:0000256" key="2">
    <source>
        <dbReference type="ARBA" id="ARBA00022617"/>
    </source>
</evidence>